<gene>
    <name evidence="2" type="ORF">FTO68_06200</name>
</gene>
<organism evidence="2 3">
    <name type="scientific">Methanocalculus taiwanensis</name>
    <dbReference type="NCBI Taxonomy" id="106207"/>
    <lineage>
        <taxon>Archaea</taxon>
        <taxon>Methanobacteriati</taxon>
        <taxon>Methanobacteriota</taxon>
        <taxon>Stenosarchaea group</taxon>
        <taxon>Methanomicrobia</taxon>
        <taxon>Methanomicrobiales</taxon>
        <taxon>Methanocalculaceae</taxon>
        <taxon>Methanocalculus</taxon>
    </lineage>
</organism>
<sequence length="87" mass="9600">MKIDISIPEELAKALDEYKASGRSPDVLVSKLLAAYFTGGSYEPDVSQVDSGILLDILQTDLERIKDQLSRIMKECADLGIEIRGRS</sequence>
<dbReference type="Proteomes" id="UP001524383">
    <property type="component" value="Unassembled WGS sequence"/>
</dbReference>
<name>A0ABD4TIP9_9EURY</name>
<evidence type="ECO:0000313" key="3">
    <source>
        <dbReference type="Proteomes" id="UP001524383"/>
    </source>
</evidence>
<dbReference type="EMBL" id="VOTZ01000011">
    <property type="protein sequence ID" value="MCQ1538576.1"/>
    <property type="molecule type" value="Genomic_DNA"/>
</dbReference>
<dbReference type="AlphaFoldDB" id="A0ABD4TIP9"/>
<accession>A0ABD4TIP9</accession>
<comment type="caution">
    <text evidence="2">The sequence shown here is derived from an EMBL/GenBank/DDBJ whole genome shotgun (WGS) entry which is preliminary data.</text>
</comment>
<proteinExistence type="predicted"/>
<evidence type="ECO:0000313" key="2">
    <source>
        <dbReference type="EMBL" id="MCQ1538576.1"/>
    </source>
</evidence>
<keyword evidence="1" id="KW-0175">Coiled coil</keyword>
<evidence type="ECO:0000256" key="1">
    <source>
        <dbReference type="SAM" id="Coils"/>
    </source>
</evidence>
<keyword evidence="3" id="KW-1185">Reference proteome</keyword>
<evidence type="ECO:0008006" key="4">
    <source>
        <dbReference type="Google" id="ProtNLM"/>
    </source>
</evidence>
<feature type="coiled-coil region" evidence="1">
    <location>
        <begin position="55"/>
        <end position="82"/>
    </location>
</feature>
<dbReference type="RefSeq" id="WP_255332522.1">
    <property type="nucleotide sequence ID" value="NZ_VOTZ01000011.1"/>
</dbReference>
<protein>
    <recommendedName>
        <fullName evidence="4">CopG family transcriptional regulator</fullName>
    </recommendedName>
</protein>
<reference evidence="2 3" key="1">
    <citation type="submission" date="2019-08" db="EMBL/GenBank/DDBJ databases">
        <authorList>
            <person name="Chen S.-C."/>
            <person name="Lai M.-C."/>
            <person name="You Y.-T."/>
        </authorList>
    </citation>
    <scope>NUCLEOTIDE SEQUENCE [LARGE SCALE GENOMIC DNA]</scope>
    <source>
        <strain evidence="2 3">P2F9704a</strain>
    </source>
</reference>